<evidence type="ECO:0000256" key="3">
    <source>
        <dbReference type="ARBA" id="ARBA00022857"/>
    </source>
</evidence>
<dbReference type="InterPro" id="IPR036291">
    <property type="entry name" value="NAD(P)-bd_dom_sf"/>
</dbReference>
<dbReference type="EMBL" id="JJMT01000010">
    <property type="protein sequence ID" value="KEO45652.1"/>
    <property type="molecule type" value="Genomic_DNA"/>
</dbReference>
<evidence type="ECO:0000313" key="13">
    <source>
        <dbReference type="EMBL" id="MDB8605750.1"/>
    </source>
</evidence>
<dbReference type="EMBL" id="JAQMJT010000003">
    <property type="protein sequence ID" value="MDB8613667.1"/>
    <property type="molecule type" value="Genomic_DNA"/>
</dbReference>
<comment type="similarity">
    <text evidence="1 6 9">Belongs to the pyrroline-5-carboxylate reductase family.</text>
</comment>
<dbReference type="InterPro" id="IPR008927">
    <property type="entry name" value="6-PGluconate_DH-like_C_sf"/>
</dbReference>
<dbReference type="InterPro" id="IPR000304">
    <property type="entry name" value="Pyrroline-COOH_reductase"/>
</dbReference>
<reference evidence="15 17" key="2">
    <citation type="submission" date="2018-11" db="EMBL/GenBank/DDBJ databases">
        <title>Species Designations Belie Phenotypic and Genotypic Heterogeneity in Oral Streptococci.</title>
        <authorList>
            <person name="Velsko I."/>
        </authorList>
    </citation>
    <scope>NUCLEOTIDE SEQUENCE [LARGE SCALE GENOMIC DNA]</scope>
    <source>
        <strain evidence="15 17">BCC42</strain>
    </source>
</reference>
<dbReference type="SUPFAM" id="SSF48179">
    <property type="entry name" value="6-phosphogluconate dehydrogenase C-terminal domain-like"/>
    <property type="match status" value="1"/>
</dbReference>
<name>A0A074IRQ4_STRSL</name>
<dbReference type="UniPathway" id="UPA00098">
    <property type="reaction ID" value="UER00361"/>
</dbReference>
<dbReference type="PANTHER" id="PTHR11645">
    <property type="entry name" value="PYRROLINE-5-CARBOXYLATE REDUCTASE"/>
    <property type="match status" value="1"/>
</dbReference>
<evidence type="ECO:0000259" key="10">
    <source>
        <dbReference type="Pfam" id="PF03807"/>
    </source>
</evidence>
<evidence type="ECO:0000256" key="1">
    <source>
        <dbReference type="ARBA" id="ARBA00005525"/>
    </source>
</evidence>
<comment type="catalytic activity">
    <reaction evidence="6 9">
        <text>L-proline + NADP(+) = (S)-1-pyrroline-5-carboxylate + NADPH + 2 H(+)</text>
        <dbReference type="Rhea" id="RHEA:14109"/>
        <dbReference type="ChEBI" id="CHEBI:15378"/>
        <dbReference type="ChEBI" id="CHEBI:17388"/>
        <dbReference type="ChEBI" id="CHEBI:57783"/>
        <dbReference type="ChEBI" id="CHEBI:58349"/>
        <dbReference type="ChEBI" id="CHEBI:60039"/>
        <dbReference type="EC" id="1.5.1.2"/>
    </reaction>
</comment>
<dbReference type="OMA" id="VWAVKPQ"/>
<feature type="domain" description="Pyrroline-5-carboxylate reductase dimerisation" evidence="11">
    <location>
        <begin position="152"/>
        <end position="256"/>
    </location>
</feature>
<gene>
    <name evidence="6 13" type="primary">proC</name>
    <name evidence="15" type="ORF">D8867_02065</name>
    <name evidence="12" type="ORF">DL07_01055</name>
    <name evidence="13" type="ORF">PNU22_04545</name>
    <name evidence="14" type="ORF">PNU26_04560</name>
</gene>
<evidence type="ECO:0000256" key="5">
    <source>
        <dbReference type="ARBA" id="ARBA00058118"/>
    </source>
</evidence>
<dbReference type="Proteomes" id="UP000273998">
    <property type="component" value="Unassembled WGS sequence"/>
</dbReference>
<dbReference type="NCBIfam" id="TIGR00112">
    <property type="entry name" value="proC"/>
    <property type="match status" value="1"/>
</dbReference>
<dbReference type="GO" id="GO:0055129">
    <property type="term" value="P:L-proline biosynthetic process"/>
    <property type="evidence" value="ECO:0007669"/>
    <property type="project" value="UniProtKB-UniRule"/>
</dbReference>
<dbReference type="Gene3D" id="3.40.50.720">
    <property type="entry name" value="NAD(P)-binding Rossmann-like Domain"/>
    <property type="match status" value="1"/>
</dbReference>
<dbReference type="PROSITE" id="PS00521">
    <property type="entry name" value="P5CR"/>
    <property type="match status" value="1"/>
</dbReference>
<evidence type="ECO:0000256" key="8">
    <source>
        <dbReference type="PIRSR" id="PIRSR000193-1"/>
    </source>
</evidence>
<evidence type="ECO:0000313" key="17">
    <source>
        <dbReference type="Proteomes" id="UP000273998"/>
    </source>
</evidence>
<feature type="binding site" evidence="8">
    <location>
        <begin position="6"/>
        <end position="11"/>
    </location>
    <ligand>
        <name>NADP(+)</name>
        <dbReference type="ChEBI" id="CHEBI:58349"/>
    </ligand>
</feature>
<keyword evidence="6" id="KW-0963">Cytoplasm</keyword>
<dbReference type="SUPFAM" id="SSF51735">
    <property type="entry name" value="NAD(P)-binding Rossmann-fold domains"/>
    <property type="match status" value="1"/>
</dbReference>
<evidence type="ECO:0000256" key="9">
    <source>
        <dbReference type="RuleBase" id="RU003903"/>
    </source>
</evidence>
<proteinExistence type="inferred from homology"/>
<feature type="domain" description="Pyrroline-5-carboxylate reductase catalytic N-terminal" evidence="10">
    <location>
        <begin position="3"/>
        <end position="89"/>
    </location>
</feature>
<keyword evidence="3 6" id="KW-0521">NADP</keyword>
<keyword evidence="4 6" id="KW-0560">Oxidoreductase</keyword>
<reference evidence="13" key="3">
    <citation type="submission" date="2023-01" db="EMBL/GenBank/DDBJ databases">
        <title>Human gut microbiome strain richness.</title>
        <authorList>
            <person name="Chen-Liaw A."/>
        </authorList>
    </citation>
    <scope>NUCLEOTIDE SEQUENCE</scope>
    <source>
        <strain evidence="14">1001095st1_G4_1001095IJ_161003</strain>
        <strain evidence="13">1001283st1_B9_1001283B150217_161031</strain>
    </source>
</reference>
<evidence type="ECO:0000256" key="2">
    <source>
        <dbReference type="ARBA" id="ARBA00022650"/>
    </source>
</evidence>
<dbReference type="AlphaFoldDB" id="A0A074IRQ4"/>
<dbReference type="Proteomes" id="UP000027855">
    <property type="component" value="Unassembled WGS sequence"/>
</dbReference>
<organism evidence="12 16">
    <name type="scientific">Streptococcus salivarius</name>
    <dbReference type="NCBI Taxonomy" id="1304"/>
    <lineage>
        <taxon>Bacteria</taxon>
        <taxon>Bacillati</taxon>
        <taxon>Bacillota</taxon>
        <taxon>Bacilli</taxon>
        <taxon>Lactobacillales</taxon>
        <taxon>Streptococcaceae</taxon>
        <taxon>Streptococcus</taxon>
    </lineage>
</organism>
<dbReference type="PATRIC" id="fig|1304.174.peg.1928"/>
<evidence type="ECO:0000313" key="16">
    <source>
        <dbReference type="Proteomes" id="UP000027855"/>
    </source>
</evidence>
<comment type="catalytic activity">
    <reaction evidence="6">
        <text>L-proline + NAD(+) = (S)-1-pyrroline-5-carboxylate + NADH + 2 H(+)</text>
        <dbReference type="Rhea" id="RHEA:14105"/>
        <dbReference type="ChEBI" id="CHEBI:15378"/>
        <dbReference type="ChEBI" id="CHEBI:17388"/>
        <dbReference type="ChEBI" id="CHEBI:57540"/>
        <dbReference type="ChEBI" id="CHEBI:57945"/>
        <dbReference type="ChEBI" id="CHEBI:60039"/>
        <dbReference type="EC" id="1.5.1.2"/>
    </reaction>
</comment>
<reference evidence="12 16" key="1">
    <citation type="submission" date="2014-04" db="EMBL/GenBank/DDBJ databases">
        <title>Variable characteristics of bacteriocin-producing Streptococcus salivarius strains isolated from Malaysian subjects.</title>
        <authorList>
            <person name="Philip K."/>
            <person name="Barbour A."/>
        </authorList>
    </citation>
    <scope>NUCLEOTIDE SEQUENCE [LARGE SCALE GENOMIC DNA]</scope>
    <source>
        <strain evidence="12 16">NU10</strain>
    </source>
</reference>
<accession>A0A074IRQ4</accession>
<protein>
    <recommendedName>
        <fullName evidence="6 7">Pyrroline-5-carboxylate reductase</fullName>
        <shortName evidence="6">P5C reductase</shortName>
        <shortName evidence="6">P5CR</shortName>
        <ecNumber evidence="6 7">1.5.1.2</ecNumber>
    </recommendedName>
    <alternativeName>
        <fullName evidence="6">PCA reductase</fullName>
    </alternativeName>
</protein>
<evidence type="ECO:0000256" key="6">
    <source>
        <dbReference type="HAMAP-Rule" id="MF_01925"/>
    </source>
</evidence>
<keyword evidence="2 6" id="KW-0641">Proline biosynthesis</keyword>
<dbReference type="EMBL" id="JAQMJO010000003">
    <property type="protein sequence ID" value="MDB8605750.1"/>
    <property type="molecule type" value="Genomic_DNA"/>
</dbReference>
<evidence type="ECO:0000256" key="4">
    <source>
        <dbReference type="ARBA" id="ARBA00023002"/>
    </source>
</evidence>
<evidence type="ECO:0000259" key="11">
    <source>
        <dbReference type="Pfam" id="PF14748"/>
    </source>
</evidence>
<dbReference type="Gene3D" id="1.10.3730.10">
    <property type="entry name" value="ProC C-terminal domain-like"/>
    <property type="match status" value="1"/>
</dbReference>
<evidence type="ECO:0000313" key="12">
    <source>
        <dbReference type="EMBL" id="KEO45652.1"/>
    </source>
</evidence>
<sequence>MIIGFIGVGKMATAIINGLNTSSHRIIISGSSLARSRQIAEELEVEAAASHQELLDNADLVILGIKPQMFDKVLADLNFHQPIISMAAGVTLERLASLTSPDLPLIRIMPNLNAQILKSTTGLCTNDKVSEDLLAVAKEITDSFGTTVELAEKDFDTFTALAGSSPAYIALFIEALAKAGVKNGLSKQVALTIATQTVLATAENLSLGSDSPHDLIDKVCSPGGTTIAGLMDLERTGLTHSVVSSIDTTIAKAKKL</sequence>
<dbReference type="GeneID" id="93793021"/>
<dbReference type="FunFam" id="1.10.3730.10:FF:000001">
    <property type="entry name" value="Pyrroline-5-carboxylate reductase"/>
    <property type="match status" value="1"/>
</dbReference>
<dbReference type="EC" id="1.5.1.2" evidence="6 7"/>
<dbReference type="GO" id="GO:0005737">
    <property type="term" value="C:cytoplasm"/>
    <property type="evidence" value="ECO:0007669"/>
    <property type="project" value="UniProtKB-SubCell"/>
</dbReference>
<evidence type="ECO:0000313" key="15">
    <source>
        <dbReference type="EMBL" id="RSI59260.1"/>
    </source>
</evidence>
<dbReference type="PIRSF" id="PIRSF000193">
    <property type="entry name" value="Pyrrol-5-carb_rd"/>
    <property type="match status" value="1"/>
</dbReference>
<dbReference type="Pfam" id="PF03807">
    <property type="entry name" value="F420_oxidored"/>
    <property type="match status" value="1"/>
</dbReference>
<dbReference type="HAMAP" id="MF_01925">
    <property type="entry name" value="P5C_reductase"/>
    <property type="match status" value="1"/>
</dbReference>
<dbReference type="GO" id="GO:0004735">
    <property type="term" value="F:pyrroline-5-carboxylate reductase activity"/>
    <property type="evidence" value="ECO:0007669"/>
    <property type="project" value="UniProtKB-UniRule"/>
</dbReference>
<comment type="caution">
    <text evidence="12">The sequence shown here is derived from an EMBL/GenBank/DDBJ whole genome shotgun (WGS) entry which is preliminary data.</text>
</comment>
<evidence type="ECO:0000256" key="7">
    <source>
        <dbReference type="NCBIfam" id="TIGR00112"/>
    </source>
</evidence>
<dbReference type="InterPro" id="IPR028939">
    <property type="entry name" value="P5C_Rdtase_cat_N"/>
</dbReference>
<comment type="function">
    <text evidence="5 6">Catalyzes the reduction of 1-pyrroline-5-carboxylate (PCA) to L-proline.</text>
</comment>
<keyword evidence="6 9" id="KW-0028">Amino-acid biosynthesis</keyword>
<dbReference type="InterPro" id="IPR053790">
    <property type="entry name" value="P5CR-like_CS"/>
</dbReference>
<comment type="subcellular location">
    <subcellularLocation>
        <location evidence="6">Cytoplasm</location>
    </subcellularLocation>
</comment>
<dbReference type="Proteomes" id="UP001212483">
    <property type="component" value="Unassembled WGS sequence"/>
</dbReference>
<dbReference type="PANTHER" id="PTHR11645:SF0">
    <property type="entry name" value="PYRROLINE-5-CARBOXYLATE REDUCTASE 3"/>
    <property type="match status" value="1"/>
</dbReference>
<dbReference type="Pfam" id="PF14748">
    <property type="entry name" value="P5CR_dimer"/>
    <property type="match status" value="1"/>
</dbReference>
<dbReference type="RefSeq" id="WP_013991257.1">
    <property type="nucleotide sequence ID" value="NZ_CAJHJP010000011.1"/>
</dbReference>
<dbReference type="Proteomes" id="UP001210204">
    <property type="component" value="Unassembled WGS sequence"/>
</dbReference>
<comment type="pathway">
    <text evidence="6 9">Amino-acid biosynthesis; L-proline biosynthesis; L-proline from L-glutamate 5-semialdehyde: step 1/1.</text>
</comment>
<dbReference type="InterPro" id="IPR029036">
    <property type="entry name" value="P5CR_dimer"/>
</dbReference>
<evidence type="ECO:0000313" key="14">
    <source>
        <dbReference type="EMBL" id="MDB8613667.1"/>
    </source>
</evidence>
<dbReference type="EMBL" id="RJNF01000004">
    <property type="protein sequence ID" value="RSI59260.1"/>
    <property type="molecule type" value="Genomic_DNA"/>
</dbReference>